<comment type="caution">
    <text evidence="2">The sequence shown here is derived from an EMBL/GenBank/DDBJ whole genome shotgun (WGS) entry which is preliminary data.</text>
</comment>
<reference evidence="2" key="1">
    <citation type="submission" date="2020-11" db="EMBL/GenBank/DDBJ databases">
        <title>Bacterial whole genome sequence for Caenimonas sp. DR4.4.</title>
        <authorList>
            <person name="Le V."/>
            <person name="Ko S.-R."/>
            <person name="Ahn C.-Y."/>
            <person name="Oh H.-M."/>
        </authorList>
    </citation>
    <scope>NUCLEOTIDE SEQUENCE</scope>
    <source>
        <strain evidence="2">DR4.4</strain>
    </source>
</reference>
<organism evidence="2 3">
    <name type="scientific">Caenimonas aquaedulcis</name>
    <dbReference type="NCBI Taxonomy" id="2793270"/>
    <lineage>
        <taxon>Bacteria</taxon>
        <taxon>Pseudomonadati</taxon>
        <taxon>Pseudomonadota</taxon>
        <taxon>Betaproteobacteria</taxon>
        <taxon>Burkholderiales</taxon>
        <taxon>Comamonadaceae</taxon>
        <taxon>Caenimonas</taxon>
    </lineage>
</organism>
<gene>
    <name evidence="2" type="ORF">I5803_17715</name>
</gene>
<dbReference type="AlphaFoldDB" id="A0A931H7M1"/>
<dbReference type="EMBL" id="JADWYS010000001">
    <property type="protein sequence ID" value="MBG9389873.1"/>
    <property type="molecule type" value="Genomic_DNA"/>
</dbReference>
<dbReference type="Proteomes" id="UP000651050">
    <property type="component" value="Unassembled WGS sequence"/>
</dbReference>
<evidence type="ECO:0000313" key="3">
    <source>
        <dbReference type="Proteomes" id="UP000651050"/>
    </source>
</evidence>
<keyword evidence="3" id="KW-1185">Reference proteome</keyword>
<accession>A0A931H7M1</accession>
<evidence type="ECO:0000313" key="2">
    <source>
        <dbReference type="EMBL" id="MBG9389873.1"/>
    </source>
</evidence>
<dbReference type="RefSeq" id="WP_196987644.1">
    <property type="nucleotide sequence ID" value="NZ_JADWYS010000001.1"/>
</dbReference>
<protein>
    <submittedName>
        <fullName evidence="2">Uncharacterized protein</fullName>
    </submittedName>
</protein>
<sequence>MQTPAHITVEQLTEWADAALHINHLNTLVQREITANNLPRAADLSERARRRAWKMLNELFNAGAVKPEGYTEPGEPPAGSPDA</sequence>
<name>A0A931H7M1_9BURK</name>
<proteinExistence type="predicted"/>
<feature type="region of interest" description="Disordered" evidence="1">
    <location>
        <begin position="64"/>
        <end position="83"/>
    </location>
</feature>
<feature type="compositionally biased region" description="Pro residues" evidence="1">
    <location>
        <begin position="74"/>
        <end position="83"/>
    </location>
</feature>
<evidence type="ECO:0000256" key="1">
    <source>
        <dbReference type="SAM" id="MobiDB-lite"/>
    </source>
</evidence>